<dbReference type="Pfam" id="PF01459">
    <property type="entry name" value="Porin_3"/>
    <property type="match status" value="1"/>
</dbReference>
<name>A0A232FCM7_9HYME</name>
<dbReference type="EMBL" id="NNAY01000440">
    <property type="protein sequence ID" value="OXU28382.1"/>
    <property type="molecule type" value="Genomic_DNA"/>
</dbReference>
<dbReference type="OrthoDB" id="19656at2759"/>
<dbReference type="GO" id="GO:0030150">
    <property type="term" value="P:protein import into mitochondrial matrix"/>
    <property type="evidence" value="ECO:0007669"/>
    <property type="project" value="InterPro"/>
</dbReference>
<dbReference type="Proteomes" id="UP000215335">
    <property type="component" value="Unassembled WGS sequence"/>
</dbReference>
<dbReference type="STRING" id="543379.A0A232FCM7"/>
<evidence type="ECO:0000256" key="3">
    <source>
        <dbReference type="ARBA" id="ARBA00022448"/>
    </source>
</evidence>
<dbReference type="InterPro" id="IPR037930">
    <property type="entry name" value="Tom40"/>
</dbReference>
<comment type="subcellular location">
    <subcellularLocation>
        <location evidence="1">Mitochondrion outer membrane</location>
        <topology evidence="1">Multi-pass membrane protein</topology>
    </subcellularLocation>
</comment>
<evidence type="ECO:0000256" key="4">
    <source>
        <dbReference type="ARBA" id="ARBA00022452"/>
    </source>
</evidence>
<evidence type="ECO:0000313" key="11">
    <source>
        <dbReference type="Proteomes" id="UP000215335"/>
    </source>
</evidence>
<dbReference type="AlphaFoldDB" id="A0A232FCM7"/>
<comment type="caution">
    <text evidence="10">The sequence shown here is derived from an EMBL/GenBank/DDBJ whole genome shotgun (WGS) entry which is preliminary data.</text>
</comment>
<keyword evidence="11" id="KW-1185">Reference proteome</keyword>
<dbReference type="PANTHER" id="PTHR10802">
    <property type="entry name" value="MITOCHONDRIAL IMPORT RECEPTOR SUBUNIT TOM40"/>
    <property type="match status" value="1"/>
</dbReference>
<keyword evidence="5" id="KW-0812">Transmembrane</keyword>
<dbReference type="Gene3D" id="2.40.160.10">
    <property type="entry name" value="Porin"/>
    <property type="match status" value="2"/>
</dbReference>
<sequence>MEFPNPTVKNLSNEYKDFPPGCVPCPRGSKPGNPGVFEEIHKKFDNLNPNLFNGMRIIVKKILSNSFNVTHTIALCSQNSVKSANQIGEEKEGYKFASSYTGIKRVGYKERYPILYGDITPSGNLTANLIQTIGCRLRFKFATQVKRNKFKNSKTAIEYRSDDYTITASLVNPHILKQEGLLLLQFLQAITSRVTLGAEIAYEMNSKLPERQQANLALALRYSTGFCTFSSTFGQAGVRLCYHHKQSQQLQMGVEFKSNFRTLESECKIVYQLDLPLADLVCQGFVDTHWRVGAVLEKKLYPLSRASLALSGLIDHNKQNVNVGIGLNIT</sequence>
<dbReference type="GO" id="GO:0008320">
    <property type="term" value="F:protein transmembrane transporter activity"/>
    <property type="evidence" value="ECO:0007669"/>
    <property type="project" value="InterPro"/>
</dbReference>
<reference evidence="10 11" key="1">
    <citation type="journal article" date="2017" name="Curr. Biol.">
        <title>The Evolution of Venom by Co-option of Single-Copy Genes.</title>
        <authorList>
            <person name="Martinson E.O."/>
            <person name="Mrinalini"/>
            <person name="Kelkar Y.D."/>
            <person name="Chang C.H."/>
            <person name="Werren J.H."/>
        </authorList>
    </citation>
    <scope>NUCLEOTIDE SEQUENCE [LARGE SCALE GENOMIC DNA]</scope>
    <source>
        <strain evidence="10 11">Alberta</strain>
        <tissue evidence="10">Whole body</tissue>
    </source>
</reference>
<protein>
    <submittedName>
        <fullName evidence="10">Uncharacterized protein</fullName>
    </submittedName>
</protein>
<comment type="similarity">
    <text evidence="2">Belongs to the Tom40 family.</text>
</comment>
<accession>A0A232FCM7</accession>
<evidence type="ECO:0000256" key="7">
    <source>
        <dbReference type="ARBA" id="ARBA00022927"/>
    </source>
</evidence>
<evidence type="ECO:0000313" key="10">
    <source>
        <dbReference type="EMBL" id="OXU28382.1"/>
    </source>
</evidence>
<evidence type="ECO:0000256" key="2">
    <source>
        <dbReference type="ARBA" id="ARBA00010510"/>
    </source>
</evidence>
<proteinExistence type="inferred from homology"/>
<evidence type="ECO:0000256" key="1">
    <source>
        <dbReference type="ARBA" id="ARBA00004374"/>
    </source>
</evidence>
<dbReference type="GO" id="GO:0005741">
    <property type="term" value="C:mitochondrial outer membrane"/>
    <property type="evidence" value="ECO:0007669"/>
    <property type="project" value="UniProtKB-SubCell"/>
</dbReference>
<keyword evidence="8" id="KW-0496">Mitochondrion</keyword>
<evidence type="ECO:0000256" key="6">
    <source>
        <dbReference type="ARBA" id="ARBA00022787"/>
    </source>
</evidence>
<evidence type="ECO:0000256" key="9">
    <source>
        <dbReference type="ARBA" id="ARBA00023136"/>
    </source>
</evidence>
<keyword evidence="4" id="KW-1134">Transmembrane beta strand</keyword>
<evidence type="ECO:0000256" key="5">
    <source>
        <dbReference type="ARBA" id="ARBA00022692"/>
    </source>
</evidence>
<keyword evidence="3" id="KW-0813">Transport</keyword>
<keyword evidence="9" id="KW-0472">Membrane</keyword>
<dbReference type="InterPro" id="IPR027246">
    <property type="entry name" value="Porin_Euk/Tom40"/>
</dbReference>
<gene>
    <name evidence="10" type="ORF">TSAR_002236</name>
</gene>
<dbReference type="CDD" id="cd07305">
    <property type="entry name" value="Porin3_Tom40"/>
    <property type="match status" value="1"/>
</dbReference>
<keyword evidence="7" id="KW-0653">Protein transport</keyword>
<organism evidence="10 11">
    <name type="scientific">Trichomalopsis sarcophagae</name>
    <dbReference type="NCBI Taxonomy" id="543379"/>
    <lineage>
        <taxon>Eukaryota</taxon>
        <taxon>Metazoa</taxon>
        <taxon>Ecdysozoa</taxon>
        <taxon>Arthropoda</taxon>
        <taxon>Hexapoda</taxon>
        <taxon>Insecta</taxon>
        <taxon>Pterygota</taxon>
        <taxon>Neoptera</taxon>
        <taxon>Endopterygota</taxon>
        <taxon>Hymenoptera</taxon>
        <taxon>Apocrita</taxon>
        <taxon>Proctotrupomorpha</taxon>
        <taxon>Chalcidoidea</taxon>
        <taxon>Pteromalidae</taxon>
        <taxon>Pteromalinae</taxon>
        <taxon>Trichomalopsis</taxon>
    </lineage>
</organism>
<evidence type="ECO:0000256" key="8">
    <source>
        <dbReference type="ARBA" id="ARBA00023128"/>
    </source>
</evidence>
<dbReference type="InterPro" id="IPR023614">
    <property type="entry name" value="Porin_dom_sf"/>
</dbReference>
<keyword evidence="6" id="KW-1000">Mitochondrion outer membrane</keyword>